<dbReference type="EMBL" id="FNAQ01000003">
    <property type="protein sequence ID" value="SDE07307.1"/>
    <property type="molecule type" value="Genomic_DNA"/>
</dbReference>
<proteinExistence type="predicted"/>
<dbReference type="RefSeq" id="WP_092076795.1">
    <property type="nucleotide sequence ID" value="NZ_CALFZY010000030.1"/>
</dbReference>
<name>A0A1G6ZYI0_9BACT</name>
<keyword evidence="2" id="KW-1185">Reference proteome</keyword>
<dbReference type="STRING" id="57664.SAMN05661003_103178"/>
<reference evidence="2" key="1">
    <citation type="submission" date="2016-10" db="EMBL/GenBank/DDBJ databases">
        <authorList>
            <person name="Varghese N."/>
            <person name="Submissions S."/>
        </authorList>
    </citation>
    <scope>NUCLEOTIDE SEQUENCE [LARGE SCALE GENOMIC DNA]</scope>
    <source>
        <strain evidence="2">DSM 8987</strain>
    </source>
</reference>
<organism evidence="1 2">
    <name type="scientific">Desulfuromonas thiophila</name>
    <dbReference type="NCBI Taxonomy" id="57664"/>
    <lineage>
        <taxon>Bacteria</taxon>
        <taxon>Pseudomonadati</taxon>
        <taxon>Thermodesulfobacteriota</taxon>
        <taxon>Desulfuromonadia</taxon>
        <taxon>Desulfuromonadales</taxon>
        <taxon>Desulfuromonadaceae</taxon>
        <taxon>Desulfuromonas</taxon>
    </lineage>
</organism>
<evidence type="ECO:0000313" key="2">
    <source>
        <dbReference type="Proteomes" id="UP000243205"/>
    </source>
</evidence>
<accession>A0A1G6ZYI0</accession>
<dbReference type="OrthoDB" id="5396725at2"/>
<protein>
    <submittedName>
        <fullName evidence="1">Uncharacterized protein</fullName>
    </submittedName>
</protein>
<evidence type="ECO:0000313" key="1">
    <source>
        <dbReference type="EMBL" id="SDE07307.1"/>
    </source>
</evidence>
<sequence>MTGEPLKQAIAVERRPEHAFIRWSDTGGVCCELLDYFIARRADATELATFELLDMEQMWQQLLSLGETGLSRAVRKQVEIIDWQQPGGGVRSCCFRAEGLLALYEEIQARRGAA</sequence>
<dbReference type="AlphaFoldDB" id="A0A1G6ZYI0"/>
<gene>
    <name evidence="1" type="ORF">SAMN05661003_103178</name>
</gene>
<dbReference type="Proteomes" id="UP000243205">
    <property type="component" value="Unassembled WGS sequence"/>
</dbReference>